<evidence type="ECO:0008006" key="2">
    <source>
        <dbReference type="Google" id="ProtNLM"/>
    </source>
</evidence>
<name>A0A831TAN5_9BACT</name>
<dbReference type="GO" id="GO:0030638">
    <property type="term" value="P:polyketide metabolic process"/>
    <property type="evidence" value="ECO:0007669"/>
    <property type="project" value="InterPro"/>
</dbReference>
<reference evidence="1" key="1">
    <citation type="journal article" date="2020" name="mSystems">
        <title>Genome- and Community-Level Interaction Insights into Carbon Utilization and Element Cycling Functions of Hydrothermarchaeota in Hydrothermal Sediment.</title>
        <authorList>
            <person name="Zhou Z."/>
            <person name="Liu Y."/>
            <person name="Xu W."/>
            <person name="Pan J."/>
            <person name="Luo Z.H."/>
            <person name="Li M."/>
        </authorList>
    </citation>
    <scope>NUCLEOTIDE SEQUENCE [LARGE SCALE GENOMIC DNA]</scope>
    <source>
        <strain evidence="1">SpSt-210</strain>
    </source>
</reference>
<proteinExistence type="predicted"/>
<dbReference type="SUPFAM" id="SSF54427">
    <property type="entry name" value="NTF2-like"/>
    <property type="match status" value="1"/>
</dbReference>
<comment type="caution">
    <text evidence="1">The sequence shown here is derived from an EMBL/GenBank/DDBJ whole genome shotgun (WGS) entry which is preliminary data.</text>
</comment>
<dbReference type="InterPro" id="IPR009959">
    <property type="entry name" value="Cyclase_SnoaL-like"/>
</dbReference>
<dbReference type="Gene3D" id="3.10.450.50">
    <property type="match status" value="1"/>
</dbReference>
<accession>A0A831TAN5</accession>
<evidence type="ECO:0000313" key="1">
    <source>
        <dbReference type="EMBL" id="HEG90347.1"/>
    </source>
</evidence>
<dbReference type="Pfam" id="PF07366">
    <property type="entry name" value="SnoaL"/>
    <property type="match status" value="1"/>
</dbReference>
<gene>
    <name evidence="1" type="ORF">ENP34_02740</name>
</gene>
<sequence length="194" mass="21732">MQYRMHSQTSGKALSQAGRLRPLELQGGVANFVAQSPGARVPDVSRSMDMTLDSRVTLVRRWFEEVWNQTRFEILDEIATPDITYLSMLGAPVEGLESLRLYTSITRLAYPDLQVTIQSIELLGDRAVASVSVDGWITRLPEGFPPVSEEVHGHFLVSFLFKEGRIAQVRMLPEAGITPNWSSDQPIVPPRFGY</sequence>
<dbReference type="AlphaFoldDB" id="A0A831TAN5"/>
<dbReference type="InterPro" id="IPR032710">
    <property type="entry name" value="NTF2-like_dom_sf"/>
</dbReference>
<protein>
    <recommendedName>
        <fullName evidence="2">Nuclear transport factor 2 family protein</fullName>
    </recommendedName>
</protein>
<dbReference type="EMBL" id="DSIY01000060">
    <property type="protein sequence ID" value="HEG90347.1"/>
    <property type="molecule type" value="Genomic_DNA"/>
</dbReference>
<organism evidence="1">
    <name type="scientific">Thermorudis peleae</name>
    <dbReference type="NCBI Taxonomy" id="1382356"/>
    <lineage>
        <taxon>Bacteria</taxon>
        <taxon>Pseudomonadati</taxon>
        <taxon>Thermomicrobiota</taxon>
        <taxon>Thermomicrobia</taxon>
        <taxon>Thermomicrobia incertae sedis</taxon>
        <taxon>Thermorudis</taxon>
    </lineage>
</organism>